<evidence type="ECO:0000259" key="6">
    <source>
        <dbReference type="PROSITE" id="PS50110"/>
    </source>
</evidence>
<dbReference type="SUPFAM" id="SSF46689">
    <property type="entry name" value="Homeodomain-like"/>
    <property type="match status" value="2"/>
</dbReference>
<dbReference type="PRINTS" id="PR00032">
    <property type="entry name" value="HTHARAC"/>
</dbReference>
<keyword evidence="3" id="KW-0804">Transcription</keyword>
<dbReference type="InterPro" id="IPR001789">
    <property type="entry name" value="Sig_transdc_resp-reg_receiver"/>
</dbReference>
<dbReference type="PANTHER" id="PTHR43280:SF28">
    <property type="entry name" value="HTH-TYPE TRANSCRIPTIONAL ACTIVATOR RHAS"/>
    <property type="match status" value="1"/>
</dbReference>
<accession>A0ABS4NYM3</accession>
<dbReference type="Gene3D" id="3.40.50.2300">
    <property type="match status" value="1"/>
</dbReference>
<dbReference type="SUPFAM" id="SSF52172">
    <property type="entry name" value="CheY-like"/>
    <property type="match status" value="1"/>
</dbReference>
<dbReference type="PROSITE" id="PS01124">
    <property type="entry name" value="HTH_ARAC_FAMILY_2"/>
    <property type="match status" value="1"/>
</dbReference>
<dbReference type="Gene3D" id="1.10.10.60">
    <property type="entry name" value="Homeodomain-like"/>
    <property type="match status" value="2"/>
</dbReference>
<dbReference type="SMART" id="SM00342">
    <property type="entry name" value="HTH_ARAC"/>
    <property type="match status" value="1"/>
</dbReference>
<evidence type="ECO:0000256" key="4">
    <source>
        <dbReference type="PROSITE-ProRule" id="PRU00169"/>
    </source>
</evidence>
<sequence length="542" mass="62166">MYRMLIVDDEEIITDGLAVIFGKMELELDIYKAYSGREALNLLHRTRVDIVLSDICMPEMDGLELMEHIRRSWPQCKIVFLTGHSDFNYVYQAIQAPGVQYVLKNEGYPKLIEAVMRALQELNDTMQVNDLIRESKEQLNTLETLAQGDYFRHLIHSVKADQDMAGDFVRLNIPLDASRPVLIALGSISDPESSRTYMDRRETALAVKFLSEKLLKERTVSLGVIDRYGDLIWLIQPDGTGEASQPEDLEQMIKFLEGTFELIQQSCRESLEVGMAITLSAEESAWSRLQVVYDKARQVQHYRAGDGERMVQKVQLNEAAAPDTMRDRFMQGKVETLAAHLEAGRKEEFLRLFREMAEPAGQECTRGNPYLTELYYTIALMLMSYTNRWEADQEIGASGLMQLEVHRTWGEAFRYLEDTAGNLFSVRRSGEQKRAAGVIDRICIYIEENLDQDLSLVRLADVIHFNPSYLSRLFKQERGINLSEYIEDMRVRQAKELLRRGELKVAEVGSLIGYVTPQSFTRVFKKWTGTTPQEYRMDVVGG</sequence>
<dbReference type="PROSITE" id="PS00041">
    <property type="entry name" value="HTH_ARAC_FAMILY_1"/>
    <property type="match status" value="1"/>
</dbReference>
<keyword evidence="8" id="KW-1185">Reference proteome</keyword>
<reference evidence="7 8" key="1">
    <citation type="submission" date="2021-03" db="EMBL/GenBank/DDBJ databases">
        <title>Genomic Encyclopedia of Type Strains, Phase IV (KMG-IV): sequencing the most valuable type-strain genomes for metagenomic binning, comparative biology and taxonomic classification.</title>
        <authorList>
            <person name="Goeker M."/>
        </authorList>
    </citation>
    <scope>NUCLEOTIDE SEQUENCE [LARGE SCALE GENOMIC DNA]</scope>
    <source>
        <strain evidence="7 8">DSM 101953</strain>
    </source>
</reference>
<evidence type="ECO:0000313" key="8">
    <source>
        <dbReference type="Proteomes" id="UP000773462"/>
    </source>
</evidence>
<feature type="domain" description="HTH araC/xylS-type" evidence="5">
    <location>
        <begin position="440"/>
        <end position="538"/>
    </location>
</feature>
<keyword evidence="2" id="KW-0238">DNA-binding</keyword>
<dbReference type="CDD" id="cd17536">
    <property type="entry name" value="REC_YesN-like"/>
    <property type="match status" value="1"/>
</dbReference>
<dbReference type="InterPro" id="IPR020449">
    <property type="entry name" value="Tscrpt_reg_AraC-type_HTH"/>
</dbReference>
<organism evidence="7 8">
    <name type="scientific">Paenibacillus silagei</name>
    <dbReference type="NCBI Taxonomy" id="1670801"/>
    <lineage>
        <taxon>Bacteria</taxon>
        <taxon>Bacillati</taxon>
        <taxon>Bacillota</taxon>
        <taxon>Bacilli</taxon>
        <taxon>Bacillales</taxon>
        <taxon>Paenibacillaceae</taxon>
        <taxon>Paenibacillus</taxon>
    </lineage>
</organism>
<evidence type="ECO:0000256" key="2">
    <source>
        <dbReference type="ARBA" id="ARBA00023125"/>
    </source>
</evidence>
<dbReference type="InterPro" id="IPR018062">
    <property type="entry name" value="HTH_AraC-typ_CS"/>
</dbReference>
<proteinExistence type="predicted"/>
<dbReference type="InterPro" id="IPR018060">
    <property type="entry name" value="HTH_AraC"/>
</dbReference>
<feature type="domain" description="Response regulatory" evidence="6">
    <location>
        <begin position="3"/>
        <end position="119"/>
    </location>
</feature>
<dbReference type="Pfam" id="PF12833">
    <property type="entry name" value="HTH_18"/>
    <property type="match status" value="1"/>
</dbReference>
<comment type="caution">
    <text evidence="7">The sequence shown here is derived from an EMBL/GenBank/DDBJ whole genome shotgun (WGS) entry which is preliminary data.</text>
</comment>
<dbReference type="SMART" id="SM00448">
    <property type="entry name" value="REC"/>
    <property type="match status" value="1"/>
</dbReference>
<dbReference type="EMBL" id="JAGGLV010000023">
    <property type="protein sequence ID" value="MBP2115151.1"/>
    <property type="molecule type" value="Genomic_DNA"/>
</dbReference>
<dbReference type="InterPro" id="IPR009057">
    <property type="entry name" value="Homeodomain-like_sf"/>
</dbReference>
<feature type="modified residue" description="4-aspartylphosphate" evidence="4">
    <location>
        <position position="54"/>
    </location>
</feature>
<dbReference type="Pfam" id="PF00072">
    <property type="entry name" value="Response_reg"/>
    <property type="match status" value="1"/>
</dbReference>
<keyword evidence="4" id="KW-0597">Phosphoprotein</keyword>
<dbReference type="PROSITE" id="PS50110">
    <property type="entry name" value="RESPONSE_REGULATORY"/>
    <property type="match status" value="1"/>
</dbReference>
<dbReference type="Proteomes" id="UP000773462">
    <property type="component" value="Unassembled WGS sequence"/>
</dbReference>
<evidence type="ECO:0000259" key="5">
    <source>
        <dbReference type="PROSITE" id="PS01124"/>
    </source>
</evidence>
<evidence type="ECO:0000256" key="1">
    <source>
        <dbReference type="ARBA" id="ARBA00023015"/>
    </source>
</evidence>
<gene>
    <name evidence="7" type="ORF">J2Z70_005336</name>
</gene>
<protein>
    <submittedName>
        <fullName evidence="7">Two-component system response regulator YesN</fullName>
    </submittedName>
</protein>
<dbReference type="InterPro" id="IPR011006">
    <property type="entry name" value="CheY-like_superfamily"/>
</dbReference>
<name>A0ABS4NYM3_9BACL</name>
<keyword evidence="1" id="KW-0805">Transcription regulation</keyword>
<evidence type="ECO:0000256" key="3">
    <source>
        <dbReference type="ARBA" id="ARBA00023163"/>
    </source>
</evidence>
<dbReference type="PANTHER" id="PTHR43280">
    <property type="entry name" value="ARAC-FAMILY TRANSCRIPTIONAL REGULATOR"/>
    <property type="match status" value="1"/>
</dbReference>
<evidence type="ECO:0000313" key="7">
    <source>
        <dbReference type="EMBL" id="MBP2115151.1"/>
    </source>
</evidence>